<reference evidence="1 3" key="1">
    <citation type="submission" date="2016-06" db="EMBL/GenBank/DDBJ databases">
        <title>Bacterial characters and pathogenicity of Xenorhabdus hominickii from an entomopathogenic nematode, Steinernema monticolum.</title>
        <authorList>
            <person name="Park Y."/>
            <person name="Kim Y."/>
        </authorList>
    </citation>
    <scope>NUCLEOTIDE SEQUENCE [LARGE SCALE GENOMIC DNA]</scope>
    <source>
        <strain evidence="1 3">ANU1</strain>
    </source>
</reference>
<dbReference type="EMBL" id="CP016176">
    <property type="protein sequence ID" value="AOM39571.1"/>
    <property type="molecule type" value="Genomic_DNA"/>
</dbReference>
<dbReference type="EMBL" id="NJAI01000087">
    <property type="protein sequence ID" value="PHM48245.1"/>
    <property type="molecule type" value="Genomic_DNA"/>
</dbReference>
<reference evidence="2 4" key="2">
    <citation type="journal article" date="2017" name="Nat. Microbiol.">
        <title>Natural product diversity associated with the nematode symbionts Photorhabdus and Xenorhabdus.</title>
        <authorList>
            <person name="Tobias N.J."/>
            <person name="Wolff H."/>
            <person name="Djahanschiri B."/>
            <person name="Grundmann F."/>
            <person name="Kronenwerth M."/>
            <person name="Shi Y.M."/>
            <person name="Simonyi S."/>
            <person name="Grun P."/>
            <person name="Shapiro-Ilan D."/>
            <person name="Pidot S.J."/>
            <person name="Stinear T.P."/>
            <person name="Ebersberger I."/>
            <person name="Bode H.B."/>
        </authorList>
    </citation>
    <scope>NUCLEOTIDE SEQUENCE [LARGE SCALE GENOMIC DNA]</scope>
    <source>
        <strain evidence="2 4">DSM 17903</strain>
    </source>
</reference>
<proteinExistence type="predicted"/>
<organism evidence="2 4">
    <name type="scientific">Xenorhabdus hominickii</name>
    <dbReference type="NCBI Taxonomy" id="351679"/>
    <lineage>
        <taxon>Bacteria</taxon>
        <taxon>Pseudomonadati</taxon>
        <taxon>Pseudomonadota</taxon>
        <taxon>Gammaproteobacteria</taxon>
        <taxon>Enterobacterales</taxon>
        <taxon>Morganellaceae</taxon>
        <taxon>Xenorhabdus</taxon>
    </lineage>
</organism>
<keyword evidence="3" id="KW-1185">Reference proteome</keyword>
<protein>
    <submittedName>
        <fullName evidence="2">Uncharacterized protein</fullName>
    </submittedName>
</protein>
<dbReference type="RefSeq" id="WP_069315330.1">
    <property type="nucleotide sequence ID" value="NZ_CAWNQJ010000120.1"/>
</dbReference>
<dbReference type="KEGG" id="xho:A9255_02540"/>
<sequence length="104" mass="11952">MTGLSDFEINKLVAEHIGITPDNIFDKENVVFKPVGNDNFEKFDPCNKPEHAMPTIIENGISLIFQDRKFHYASNDGEMECFIDNPYKAAMVIFLHIKDMENEI</sequence>
<evidence type="ECO:0000313" key="3">
    <source>
        <dbReference type="Proteomes" id="UP000094600"/>
    </source>
</evidence>
<dbReference type="Proteomes" id="UP000094600">
    <property type="component" value="Chromosome"/>
</dbReference>
<dbReference type="STRING" id="351679.A9255_02540"/>
<dbReference type="OrthoDB" id="6504765at2"/>
<evidence type="ECO:0000313" key="2">
    <source>
        <dbReference type="EMBL" id="PHM48245.1"/>
    </source>
</evidence>
<evidence type="ECO:0000313" key="1">
    <source>
        <dbReference type="EMBL" id="AOM39571.1"/>
    </source>
</evidence>
<dbReference type="Proteomes" id="UP000225433">
    <property type="component" value="Unassembled WGS sequence"/>
</dbReference>
<name>A0A2G0PMQ4_XENHO</name>
<accession>A0A2G0PMQ4</accession>
<gene>
    <name evidence="1" type="ORF">A9255_02540</name>
    <name evidence="2" type="ORF">Xhom_05039</name>
</gene>
<evidence type="ECO:0000313" key="4">
    <source>
        <dbReference type="Proteomes" id="UP000225433"/>
    </source>
</evidence>
<dbReference type="AlphaFoldDB" id="A0A2G0PMQ4"/>